<dbReference type="Proteomes" id="UP000234639">
    <property type="component" value="Unassembled WGS sequence"/>
</dbReference>
<evidence type="ECO:0000313" key="3">
    <source>
        <dbReference type="Proteomes" id="UP000234639"/>
    </source>
</evidence>
<name>A0A2I1NC63_9BACT</name>
<dbReference type="EMBL" id="JAPXGO010000002">
    <property type="protein sequence ID" value="MCZ6159434.1"/>
    <property type="molecule type" value="Genomic_DNA"/>
</dbReference>
<gene>
    <name evidence="2" type="ORF">CYJ41_00450</name>
    <name evidence="1" type="ORF">O6B32_02970</name>
</gene>
<organism evidence="2 3">
    <name type="scientific">Campylobacter ureolyticus</name>
    <dbReference type="NCBI Taxonomy" id="827"/>
    <lineage>
        <taxon>Bacteria</taxon>
        <taxon>Pseudomonadati</taxon>
        <taxon>Campylobacterota</taxon>
        <taxon>Epsilonproteobacteria</taxon>
        <taxon>Campylobacterales</taxon>
        <taxon>Campylobacteraceae</taxon>
        <taxon>Campylobacter</taxon>
    </lineage>
</organism>
<dbReference type="SUPFAM" id="SSF54637">
    <property type="entry name" value="Thioesterase/thiol ester dehydrase-isomerase"/>
    <property type="match status" value="1"/>
</dbReference>
<dbReference type="Gene3D" id="3.10.129.10">
    <property type="entry name" value="Hotdog Thioesterase"/>
    <property type="match status" value="1"/>
</dbReference>
<protein>
    <submittedName>
        <fullName evidence="2">Thioester dehydrase</fullName>
    </submittedName>
</protein>
<proteinExistence type="predicted"/>
<evidence type="ECO:0000313" key="1">
    <source>
        <dbReference type="EMBL" id="MCZ6159434.1"/>
    </source>
</evidence>
<dbReference type="AlphaFoldDB" id="A0A2I1NC63"/>
<comment type="caution">
    <text evidence="2">The sequence shown here is derived from an EMBL/GenBank/DDBJ whole genome shotgun (WGS) entry which is preliminary data.</text>
</comment>
<sequence>MSFDIKINQNLENLLPHSGVMILVDEIIFVSESEIKTKSVIKDSPFLRNGKFYTYGLIEIMAQSLGLYKSYHDKTNSKDLAFLIGCRKFQIFKPFLKIADEVLAYAKLSMQDESGFGVYDCECSVGDLLIAKATISVFNPDKEKLVEIKNA</sequence>
<reference evidence="2 3" key="1">
    <citation type="submission" date="2017-12" db="EMBL/GenBank/DDBJ databases">
        <title>Phylogenetic diversity of female urinary microbiome.</title>
        <authorList>
            <person name="Thomas-White K."/>
            <person name="Wolfe A.J."/>
        </authorList>
    </citation>
    <scope>NUCLEOTIDE SEQUENCE [LARGE SCALE GENOMIC DNA]</scope>
    <source>
        <strain evidence="2 3">UMB0112</strain>
    </source>
</reference>
<dbReference type="InterPro" id="IPR029069">
    <property type="entry name" value="HotDog_dom_sf"/>
</dbReference>
<dbReference type="InterPro" id="IPR016776">
    <property type="entry name" value="ApeP-like_dehydratase"/>
</dbReference>
<dbReference type="EMBL" id="PKHU01000001">
    <property type="protein sequence ID" value="PKZ29945.1"/>
    <property type="molecule type" value="Genomic_DNA"/>
</dbReference>
<dbReference type="RefSeq" id="WP_101636439.1">
    <property type="nucleotide sequence ID" value="NZ_CACRSK010000006.1"/>
</dbReference>
<dbReference type="Pfam" id="PF22817">
    <property type="entry name" value="ApeP-like"/>
    <property type="match status" value="1"/>
</dbReference>
<evidence type="ECO:0000313" key="2">
    <source>
        <dbReference type="EMBL" id="PKZ29945.1"/>
    </source>
</evidence>
<accession>A0A2I1NC63</accession>
<reference evidence="1" key="2">
    <citation type="submission" date="2022-12" db="EMBL/GenBank/DDBJ databases">
        <title>Species Delineation and Comparative Genomics within the Campylobacter ureolyticus Complex.</title>
        <authorList>
            <person name="Maki J."/>
            <person name="Howard M."/>
            <person name="Connelly S."/>
            <person name="Hardy D.J."/>
            <person name="Cameron A."/>
        </authorList>
    </citation>
    <scope>NUCLEOTIDE SEQUENCE</scope>
    <source>
        <strain evidence="1">URMC_787</strain>
    </source>
</reference>
<dbReference type="Proteomes" id="UP001075225">
    <property type="component" value="Unassembled WGS sequence"/>
</dbReference>